<organism evidence="3 4">
    <name type="scientific">Calicophoron daubneyi</name>
    <name type="common">Rumen fluke</name>
    <name type="synonym">Paramphistomum daubneyi</name>
    <dbReference type="NCBI Taxonomy" id="300641"/>
    <lineage>
        <taxon>Eukaryota</taxon>
        <taxon>Metazoa</taxon>
        <taxon>Spiralia</taxon>
        <taxon>Lophotrochozoa</taxon>
        <taxon>Platyhelminthes</taxon>
        <taxon>Trematoda</taxon>
        <taxon>Digenea</taxon>
        <taxon>Plagiorchiida</taxon>
        <taxon>Pronocephalata</taxon>
        <taxon>Paramphistomoidea</taxon>
        <taxon>Paramphistomidae</taxon>
        <taxon>Calicophoron</taxon>
    </lineage>
</organism>
<feature type="chain" id="PRO_5043629312" evidence="2">
    <location>
        <begin position="25"/>
        <end position="812"/>
    </location>
</feature>
<gene>
    <name evidence="3" type="ORF">CDAUBV1_LOCUS234</name>
</gene>
<comment type="caution">
    <text evidence="3">The sequence shown here is derived from an EMBL/GenBank/DDBJ whole genome shotgun (WGS) entry which is preliminary data.</text>
</comment>
<reference evidence="3" key="1">
    <citation type="submission" date="2024-06" db="EMBL/GenBank/DDBJ databases">
        <authorList>
            <person name="Liu X."/>
            <person name="Lenzi L."/>
            <person name="Haldenby T S."/>
            <person name="Uol C."/>
        </authorList>
    </citation>
    <scope>NUCLEOTIDE SEQUENCE</scope>
</reference>
<proteinExistence type="predicted"/>
<evidence type="ECO:0000313" key="4">
    <source>
        <dbReference type="Proteomes" id="UP001497525"/>
    </source>
</evidence>
<feature type="region of interest" description="Disordered" evidence="1">
    <location>
        <begin position="750"/>
        <end position="770"/>
    </location>
</feature>
<feature type="signal peptide" evidence="2">
    <location>
        <begin position="1"/>
        <end position="24"/>
    </location>
</feature>
<evidence type="ECO:0000256" key="1">
    <source>
        <dbReference type="SAM" id="MobiDB-lite"/>
    </source>
</evidence>
<accession>A0AAV2SY24</accession>
<sequence>MSGKISSSFALIVAIYLRLTFSRAIHISENSPSHLVVSPSEFGTPGNSNDRTETAIAIHDAITQIAFVCLSLSALCLCVTVICLNFRPRLLTRTKWRGKPKDEYSQSNQLYFSAVSTIHKEAVAFEESTLSSKQLCSKVMVQPYLTGPADGVKGTPKISNKTSVLKHDIFESTPIRDYHMIHEEVQYSKRPRSDGSRSSRSSLKLPIWAWKLIQYITDIGQSFKIKKPAVKTIATAKQPVTVSVMDTSKLDAHLPIVSWWKMSTGARSTPSSKREGAFIQEQKASGFAVVQKNEAEENEHASTVFSLRSKRYSTSSATTEENTNGEQLPISCETARNSELLSLASTADVIDPVYSRIRCSFDELVCDEDCGNGSAIHLVDHEQSCETCWQRGSYLSLTSEPSTHPSQHIYYELRKHSEAQRKNPDGCAPLDLADSPSAWSSQHLDQSHAANKCGRINPETPCTCYFETPPQLPARRYGESTVNLVNRLRSVLQSNYTRFSSTKRDFLDFWRKASTITGDLASPKSICKLEASTHSLANGSLTNGGRFNSCAGKLNCSINSPMRSKISGTRAGLTPQHLQSENVSSGHPVPAEDGNLNENLGEQLKSPNSGREVTIRMTLRKPVNSTEGLFAVTPISLPASGDDRCHTDHAEWATKNCPTRSVWAIEATESVSGYAVQKPNSAHGSTEPKFGGLRHIDSEVDLSDAGCPKHPATPERVYPRKQFYIQPSKPTSFLSQYQPELLGGTSIQEKCGDRMSNKSTASPSKSKNGFRIYPGVAYSTQSVNPVPALTMSPLMERSMEDEETRSTLHCVR</sequence>
<dbReference type="EMBL" id="CAXLJL010000001">
    <property type="protein sequence ID" value="CAL5129295.1"/>
    <property type="molecule type" value="Genomic_DNA"/>
</dbReference>
<protein>
    <submittedName>
        <fullName evidence="3">Uncharacterized protein</fullName>
    </submittedName>
</protein>
<dbReference type="AlphaFoldDB" id="A0AAV2SY24"/>
<evidence type="ECO:0000256" key="2">
    <source>
        <dbReference type="SAM" id="SignalP"/>
    </source>
</evidence>
<evidence type="ECO:0000313" key="3">
    <source>
        <dbReference type="EMBL" id="CAL5129295.1"/>
    </source>
</evidence>
<name>A0AAV2SY24_CALDB</name>
<feature type="compositionally biased region" description="Polar residues" evidence="1">
    <location>
        <begin position="757"/>
        <end position="767"/>
    </location>
</feature>
<dbReference type="Proteomes" id="UP001497525">
    <property type="component" value="Unassembled WGS sequence"/>
</dbReference>
<keyword evidence="2" id="KW-0732">Signal</keyword>